<dbReference type="AlphaFoldDB" id="L8E920"/>
<sequence length="58" mass="6404">MSPSLEMSHHRGRGAGHRGWCAFRALGWGLPCSLSPSREERESGHCQKESQANLEGQI</sequence>
<dbReference type="OrthoDB" id="435881at2759"/>
<dbReference type="ChiTaRS" id="CRY2">
    <property type="organism name" value="human"/>
</dbReference>
<accession>L8E920</accession>
<evidence type="ECO:0000313" key="2">
    <source>
        <dbReference type="EMBL" id="CCQ43664.1"/>
    </source>
</evidence>
<feature type="compositionally biased region" description="Basic and acidic residues" evidence="1">
    <location>
        <begin position="37"/>
        <end position="48"/>
    </location>
</feature>
<gene>
    <name evidence="2" type="primary">CRY2</name>
</gene>
<reference evidence="2" key="1">
    <citation type="journal article" date="2013" name="PLoS ONE">
        <title>Direct detection of alternative open reading frames translation products in human significantly expands the proteome.</title>
        <authorList>
            <person name="Vanderperre B."/>
            <person name="Lucier J.-F."/>
            <person name="Motard J."/>
            <person name="Tremblay G."/>
            <person name="Vanderperre S."/>
            <person name="Wisztorski M."/>
            <person name="Salzet M."/>
            <person name="Boisvert F.-M."/>
            <person name="Roucou X."/>
        </authorList>
    </citation>
    <scope>NUCLEOTIDE SEQUENCE</scope>
</reference>
<protein>
    <submittedName>
        <fullName evidence="2">Alternative protein CRY2</fullName>
    </submittedName>
</protein>
<evidence type="ECO:0000256" key="1">
    <source>
        <dbReference type="SAM" id="MobiDB-lite"/>
    </source>
</evidence>
<feature type="compositionally biased region" description="Polar residues" evidence="1">
    <location>
        <begin position="49"/>
        <end position="58"/>
    </location>
</feature>
<feature type="region of interest" description="Disordered" evidence="1">
    <location>
        <begin position="35"/>
        <end position="58"/>
    </location>
</feature>
<name>L8E920_HUMAN</name>
<organism evidence="2">
    <name type="scientific">Homo sapiens</name>
    <name type="common">Human</name>
    <dbReference type="NCBI Taxonomy" id="9606"/>
    <lineage>
        <taxon>Eukaryota</taxon>
        <taxon>Metazoa</taxon>
        <taxon>Chordata</taxon>
        <taxon>Craniata</taxon>
        <taxon>Vertebrata</taxon>
        <taxon>Euteleostomi</taxon>
        <taxon>Mammalia</taxon>
        <taxon>Eutheria</taxon>
        <taxon>Euarchontoglires</taxon>
        <taxon>Primates</taxon>
        <taxon>Haplorrhini</taxon>
        <taxon>Catarrhini</taxon>
        <taxon>Hominidae</taxon>
        <taxon>Homo</taxon>
    </lineage>
</organism>
<proteinExistence type="predicted"/>
<dbReference type="EMBL" id="HF584167">
    <property type="protein sequence ID" value="CCQ43664.1"/>
    <property type="molecule type" value="Genomic_DNA"/>
</dbReference>